<dbReference type="PANTHER" id="PTHR30469:SF15">
    <property type="entry name" value="HLYD FAMILY OF SECRETION PROTEINS"/>
    <property type="match status" value="1"/>
</dbReference>
<dbReference type="PATRIC" id="fig|1131731.3.peg.3543"/>
<dbReference type="InterPro" id="IPR058792">
    <property type="entry name" value="Beta-barrel_RND_2"/>
</dbReference>
<sequence>MNLMNKRILVVFALLFISILSGCQVEEATQEFAELYVTAHTVEEQPLSNAERFFGEIVSKETVTISSSIPGNIKLAPDKNGEEVHKGDLLFLIENKDLESEILNKKAAVAVSKANLEKMKAGVSEQEINSVEENLQAAKAKYDAANLNTDRLAVLFENGAISKQQLEQAETELEIAKSQYASLKYQLEQMKAGPTKETVQVGEAQYQQANAAYAALQLKVKDLSIKSPISGFIADIQAEKGEFVGSGMPLAFVHNIDQVYALINIPESYFLNLNQGDQVVVKTATLNKNFNGTIIEIPPHADLKTNLFKVKVIIDNENGLLKPGMTAEVNVPVADKKATITVPADAVLNDRGEYIVYVIENNMAEKRVVHTGIRTETNIEIVSGLQKGEVIIVDGVEFVRDGDKVQTIQKESGN</sequence>
<keyword evidence="7" id="KW-1185">Reference proteome</keyword>
<dbReference type="Pfam" id="PF25989">
    <property type="entry name" value="YknX_C"/>
    <property type="match status" value="1"/>
</dbReference>
<dbReference type="Gene3D" id="2.40.420.20">
    <property type="match status" value="1"/>
</dbReference>
<comment type="caution">
    <text evidence="6">The sequence shown here is derived from an EMBL/GenBank/DDBJ whole genome shotgun (WGS) entry which is preliminary data.</text>
</comment>
<keyword evidence="2" id="KW-0175">Coiled coil</keyword>
<dbReference type="PROSITE" id="PS51257">
    <property type="entry name" value="PROKAR_LIPOPROTEIN"/>
    <property type="match status" value="1"/>
</dbReference>
<dbReference type="Pfam" id="PF25881">
    <property type="entry name" value="HH_YBHG"/>
    <property type="match status" value="1"/>
</dbReference>
<reference evidence="6 7" key="1">
    <citation type="journal article" date="2012" name="Front. Microbiol.">
        <title>Redundancy and modularity in membrane-associated dissimilatory nitrate reduction in Bacillus.</title>
        <authorList>
            <person name="Heylen K."/>
            <person name="Keltjens J."/>
        </authorList>
    </citation>
    <scope>NUCLEOTIDE SEQUENCE [LARGE SCALE GENOMIC DNA]</scope>
    <source>
        <strain evidence="6 7">LMG 9581</strain>
    </source>
</reference>
<evidence type="ECO:0000259" key="3">
    <source>
        <dbReference type="Pfam" id="PF25881"/>
    </source>
</evidence>
<dbReference type="InterPro" id="IPR058637">
    <property type="entry name" value="YknX-like_C"/>
</dbReference>
<accession>K6D602</accession>
<dbReference type="Gene3D" id="2.40.50.100">
    <property type="match status" value="1"/>
</dbReference>
<evidence type="ECO:0000313" key="7">
    <source>
        <dbReference type="Proteomes" id="UP000006315"/>
    </source>
</evidence>
<dbReference type="GO" id="GO:0015562">
    <property type="term" value="F:efflux transmembrane transporter activity"/>
    <property type="evidence" value="ECO:0007669"/>
    <property type="project" value="TreeGrafter"/>
</dbReference>
<dbReference type="AlphaFoldDB" id="K6D602"/>
<evidence type="ECO:0000259" key="5">
    <source>
        <dbReference type="Pfam" id="PF25989"/>
    </source>
</evidence>
<dbReference type="InterPro" id="IPR006143">
    <property type="entry name" value="RND_pump_MFP"/>
</dbReference>
<dbReference type="Proteomes" id="UP000006315">
    <property type="component" value="Unassembled WGS sequence"/>
</dbReference>
<evidence type="ECO:0000259" key="4">
    <source>
        <dbReference type="Pfam" id="PF25954"/>
    </source>
</evidence>
<dbReference type="NCBIfam" id="TIGR01730">
    <property type="entry name" value="RND_mfp"/>
    <property type="match status" value="1"/>
</dbReference>
<dbReference type="Gene3D" id="2.40.30.170">
    <property type="match status" value="1"/>
</dbReference>
<proteinExistence type="inferred from homology"/>
<feature type="coiled-coil region" evidence="2">
    <location>
        <begin position="121"/>
        <end position="226"/>
    </location>
</feature>
<dbReference type="PANTHER" id="PTHR30469">
    <property type="entry name" value="MULTIDRUG RESISTANCE PROTEIN MDTA"/>
    <property type="match status" value="1"/>
</dbReference>
<dbReference type="EMBL" id="AJLR01000146">
    <property type="protein sequence ID" value="EKN63468.1"/>
    <property type="molecule type" value="Genomic_DNA"/>
</dbReference>
<dbReference type="GO" id="GO:1990281">
    <property type="term" value="C:efflux pump complex"/>
    <property type="evidence" value="ECO:0007669"/>
    <property type="project" value="TreeGrafter"/>
</dbReference>
<comment type="similarity">
    <text evidence="1">Belongs to the membrane fusion protein (MFP) (TC 8.A.1) family.</text>
</comment>
<feature type="domain" description="YbhG-like alpha-helical hairpin" evidence="3">
    <location>
        <begin position="94"/>
        <end position="222"/>
    </location>
</feature>
<dbReference type="STRING" id="1131731.BAZO_17389"/>
<dbReference type="Gene3D" id="1.10.287.470">
    <property type="entry name" value="Helix hairpin bin"/>
    <property type="match status" value="2"/>
</dbReference>
<gene>
    <name evidence="6" type="ORF">BAZO_17389</name>
</gene>
<dbReference type="InterPro" id="IPR059052">
    <property type="entry name" value="HH_YbhG-like"/>
</dbReference>
<name>K6D602_SCHAZ</name>
<dbReference type="Pfam" id="PF25954">
    <property type="entry name" value="Beta-barrel_RND_2"/>
    <property type="match status" value="1"/>
</dbReference>
<evidence type="ECO:0000256" key="1">
    <source>
        <dbReference type="ARBA" id="ARBA00009477"/>
    </source>
</evidence>
<feature type="domain" description="CusB-like beta-barrel" evidence="4">
    <location>
        <begin position="262"/>
        <end position="331"/>
    </location>
</feature>
<feature type="domain" description="YknX-like C-terminal permuted SH3-like" evidence="5">
    <location>
        <begin position="340"/>
        <end position="406"/>
    </location>
</feature>
<organism evidence="6 7">
    <name type="scientific">Schinkia azotoformans LMG 9581</name>
    <dbReference type="NCBI Taxonomy" id="1131731"/>
    <lineage>
        <taxon>Bacteria</taxon>
        <taxon>Bacillati</taxon>
        <taxon>Bacillota</taxon>
        <taxon>Bacilli</taxon>
        <taxon>Bacillales</taxon>
        <taxon>Bacillaceae</taxon>
        <taxon>Calidifontibacillus/Schinkia group</taxon>
        <taxon>Schinkia</taxon>
    </lineage>
</organism>
<protein>
    <submittedName>
        <fullName evidence="6">RND family efflux transporter MFP subunit</fullName>
    </submittedName>
</protein>
<evidence type="ECO:0000256" key="2">
    <source>
        <dbReference type="SAM" id="Coils"/>
    </source>
</evidence>
<evidence type="ECO:0000313" key="6">
    <source>
        <dbReference type="EMBL" id="EKN63468.1"/>
    </source>
</evidence>
<dbReference type="SUPFAM" id="SSF111369">
    <property type="entry name" value="HlyD-like secretion proteins"/>
    <property type="match status" value="2"/>
</dbReference>